<dbReference type="InterPro" id="IPR034964">
    <property type="entry name" value="LS"/>
</dbReference>
<dbReference type="PANTHER" id="PTHR21058">
    <property type="entry name" value="6,7-DIMETHYL-8-RIBITYLLUMAZINE SYNTHASE DMRL SYNTHASE LUMAZINE SYNTHASE"/>
    <property type="match status" value="1"/>
</dbReference>
<feature type="active site" description="Proton donor" evidence="8">
    <location>
        <position position="88"/>
    </location>
</feature>
<evidence type="ECO:0000256" key="1">
    <source>
        <dbReference type="ARBA" id="ARBA00004917"/>
    </source>
</evidence>
<comment type="catalytic activity">
    <reaction evidence="6 8">
        <text>(2S)-2-hydroxy-3-oxobutyl phosphate + 5-amino-6-(D-ribitylamino)uracil = 6,7-dimethyl-8-(1-D-ribityl)lumazine + phosphate + 2 H2O + H(+)</text>
        <dbReference type="Rhea" id="RHEA:26152"/>
        <dbReference type="ChEBI" id="CHEBI:15377"/>
        <dbReference type="ChEBI" id="CHEBI:15378"/>
        <dbReference type="ChEBI" id="CHEBI:15934"/>
        <dbReference type="ChEBI" id="CHEBI:43474"/>
        <dbReference type="ChEBI" id="CHEBI:58201"/>
        <dbReference type="ChEBI" id="CHEBI:58830"/>
        <dbReference type="EC" id="2.5.1.78"/>
    </reaction>
</comment>
<feature type="binding site" evidence="8">
    <location>
        <begin position="80"/>
        <end position="82"/>
    </location>
    <ligand>
        <name>5-amino-6-(D-ribitylamino)uracil</name>
        <dbReference type="ChEBI" id="CHEBI:15934"/>
    </ligand>
</feature>
<comment type="caution">
    <text evidence="9">The sequence shown here is derived from an EMBL/GenBank/DDBJ whole genome shotgun (WGS) entry which is preliminary data.</text>
</comment>
<comment type="similarity">
    <text evidence="2 8">Belongs to the DMRL synthase family.</text>
</comment>
<keyword evidence="10" id="KW-1185">Reference proteome</keyword>
<dbReference type="HAMAP" id="MF_00178">
    <property type="entry name" value="Lumazine_synth"/>
    <property type="match status" value="1"/>
</dbReference>
<feature type="binding site" evidence="8">
    <location>
        <begin position="56"/>
        <end position="58"/>
    </location>
    <ligand>
        <name>5-amino-6-(D-ribitylamino)uracil</name>
        <dbReference type="ChEBI" id="CHEBI:15934"/>
    </ligand>
</feature>
<evidence type="ECO:0000256" key="2">
    <source>
        <dbReference type="ARBA" id="ARBA00007424"/>
    </source>
</evidence>
<dbReference type="SUPFAM" id="SSF52121">
    <property type="entry name" value="Lumazine synthase"/>
    <property type="match status" value="1"/>
</dbReference>
<evidence type="ECO:0000256" key="8">
    <source>
        <dbReference type="HAMAP-Rule" id="MF_00178"/>
    </source>
</evidence>
<dbReference type="EC" id="2.5.1.78" evidence="3 8"/>
<dbReference type="GO" id="GO:0000906">
    <property type="term" value="F:6,7-dimethyl-8-ribityllumazine synthase activity"/>
    <property type="evidence" value="ECO:0007669"/>
    <property type="project" value="UniProtKB-UniRule"/>
</dbReference>
<dbReference type="FunFam" id="3.40.50.960:FF:000001">
    <property type="entry name" value="6,7-dimethyl-8-ribityllumazine synthase"/>
    <property type="match status" value="1"/>
</dbReference>
<evidence type="ECO:0000256" key="4">
    <source>
        <dbReference type="ARBA" id="ARBA00022619"/>
    </source>
</evidence>
<feature type="binding site" evidence="8">
    <location>
        <begin position="85"/>
        <end position="86"/>
    </location>
    <ligand>
        <name>(2S)-2-hydroxy-3-oxobutyl phosphate</name>
        <dbReference type="ChEBI" id="CHEBI:58830"/>
    </ligand>
</feature>
<evidence type="ECO:0000256" key="6">
    <source>
        <dbReference type="ARBA" id="ARBA00048785"/>
    </source>
</evidence>
<feature type="binding site" evidence="8">
    <location>
        <position position="127"/>
    </location>
    <ligand>
        <name>(2S)-2-hydroxy-3-oxobutyl phosphate</name>
        <dbReference type="ChEBI" id="CHEBI:58830"/>
    </ligand>
</feature>
<keyword evidence="5 8" id="KW-0808">Transferase</keyword>
<reference evidence="9 10" key="1">
    <citation type="submission" date="2019-03" db="EMBL/GenBank/DDBJ databases">
        <title>Genomic Encyclopedia of Type Strains, Phase IV (KMG-IV): sequencing the most valuable type-strain genomes for metagenomic binning, comparative biology and taxonomic classification.</title>
        <authorList>
            <person name="Goeker M."/>
        </authorList>
    </citation>
    <scope>NUCLEOTIDE SEQUENCE [LARGE SCALE GENOMIC DNA]</scope>
    <source>
        <strain evidence="9 10">DSM 25964</strain>
    </source>
</reference>
<dbReference type="CDD" id="cd09209">
    <property type="entry name" value="Lumazine_synthase-I"/>
    <property type="match status" value="1"/>
</dbReference>
<evidence type="ECO:0000256" key="5">
    <source>
        <dbReference type="ARBA" id="ARBA00022679"/>
    </source>
</evidence>
<evidence type="ECO:0000313" key="10">
    <source>
        <dbReference type="Proteomes" id="UP000295066"/>
    </source>
</evidence>
<evidence type="ECO:0000256" key="7">
    <source>
        <dbReference type="ARBA" id="ARBA00072606"/>
    </source>
</evidence>
<name>A0A4R8M5E3_9BACT</name>
<dbReference type="PANTHER" id="PTHR21058:SF0">
    <property type="entry name" value="6,7-DIMETHYL-8-RIBITYLLUMAZINE SYNTHASE"/>
    <property type="match status" value="1"/>
</dbReference>
<gene>
    <name evidence="8" type="primary">ribH</name>
    <name evidence="9" type="ORF">C8D99_10869</name>
</gene>
<dbReference type="InterPro" id="IPR002180">
    <property type="entry name" value="LS/RS"/>
</dbReference>
<dbReference type="EMBL" id="SORI01000008">
    <property type="protein sequence ID" value="TDY60520.1"/>
    <property type="molecule type" value="Genomic_DNA"/>
</dbReference>
<dbReference type="GO" id="GO:0009231">
    <property type="term" value="P:riboflavin biosynthetic process"/>
    <property type="evidence" value="ECO:0007669"/>
    <property type="project" value="UniProtKB-UniRule"/>
</dbReference>
<dbReference type="Gene3D" id="3.40.50.960">
    <property type="entry name" value="Lumazine/riboflavin synthase"/>
    <property type="match status" value="1"/>
</dbReference>
<dbReference type="InterPro" id="IPR036467">
    <property type="entry name" value="LS/RS_sf"/>
</dbReference>
<accession>A0A4R8M5E3</accession>
<dbReference type="GO" id="GO:0009349">
    <property type="term" value="C:riboflavin synthase complex"/>
    <property type="evidence" value="ECO:0007669"/>
    <property type="project" value="UniProtKB-UniRule"/>
</dbReference>
<proteinExistence type="inferred from homology"/>
<dbReference type="Pfam" id="PF00885">
    <property type="entry name" value="DMRL_synthase"/>
    <property type="match status" value="1"/>
</dbReference>
<protein>
    <recommendedName>
        <fullName evidence="7 8">6,7-dimethyl-8-ribityllumazine synthase</fullName>
        <shortName evidence="8">DMRL synthase</shortName>
        <shortName evidence="8">LS</shortName>
        <shortName evidence="8">Lumazine synthase</shortName>
        <ecNumber evidence="3 8">2.5.1.78</ecNumber>
    </recommendedName>
</protein>
<dbReference type="NCBIfam" id="TIGR00114">
    <property type="entry name" value="lumazine-synth"/>
    <property type="match status" value="1"/>
</dbReference>
<evidence type="ECO:0000313" key="9">
    <source>
        <dbReference type="EMBL" id="TDY60520.1"/>
    </source>
</evidence>
<dbReference type="AlphaFoldDB" id="A0A4R8M5E3"/>
<dbReference type="GO" id="GO:0005829">
    <property type="term" value="C:cytosol"/>
    <property type="evidence" value="ECO:0007669"/>
    <property type="project" value="TreeGrafter"/>
</dbReference>
<organism evidence="9 10">
    <name type="scientific">Aminivibrio pyruvatiphilus</name>
    <dbReference type="NCBI Taxonomy" id="1005740"/>
    <lineage>
        <taxon>Bacteria</taxon>
        <taxon>Thermotogati</taxon>
        <taxon>Synergistota</taxon>
        <taxon>Synergistia</taxon>
        <taxon>Synergistales</taxon>
        <taxon>Aminobacteriaceae</taxon>
        <taxon>Aminivibrio</taxon>
    </lineage>
</organism>
<dbReference type="RefSeq" id="WP_133957547.1">
    <property type="nucleotide sequence ID" value="NZ_SORI01000008.1"/>
</dbReference>
<dbReference type="Proteomes" id="UP000295066">
    <property type="component" value="Unassembled WGS sequence"/>
</dbReference>
<feature type="binding site" evidence="8">
    <location>
        <position position="113"/>
    </location>
    <ligand>
        <name>5-amino-6-(D-ribitylamino)uracil</name>
        <dbReference type="ChEBI" id="CHEBI:15934"/>
    </ligand>
</feature>
<dbReference type="OrthoDB" id="9809709at2"/>
<evidence type="ECO:0000256" key="3">
    <source>
        <dbReference type="ARBA" id="ARBA00012664"/>
    </source>
</evidence>
<keyword evidence="4 8" id="KW-0686">Riboflavin biosynthesis</keyword>
<sequence>MKIIEGKLTGAGLRFCIVVSRFNSLFSEKLLEGAKDMLLRHDVSHQAIDVIKVPGAWELPLVAKEAALSGKYDAIIALGAVIRGDTPHFEYVSAEMSKGLASVAMAERIPVSFGVLTTDTMDQAVARSGSKGGNKGAEAALAAIETANIMNELRTGKEKEDHA</sequence>
<dbReference type="UniPathway" id="UPA00275">
    <property type="reaction ID" value="UER00404"/>
</dbReference>
<comment type="pathway">
    <text evidence="1 8">Cofactor biosynthesis; riboflavin biosynthesis; riboflavin from 2-hydroxy-3-oxobutyl phosphate and 5-amino-6-(D-ribitylamino)uracil: step 1/2.</text>
</comment>
<comment type="function">
    <text evidence="8">Catalyzes the formation of 6,7-dimethyl-8-ribityllumazine by condensation of 5-amino-6-(D-ribitylamino)uracil with 3,4-dihydroxy-2-butanone 4-phosphate. This is the penultimate step in the biosynthesis of riboflavin.</text>
</comment>
<feature type="binding site" evidence="8">
    <location>
        <position position="22"/>
    </location>
    <ligand>
        <name>5-amino-6-(D-ribitylamino)uracil</name>
        <dbReference type="ChEBI" id="CHEBI:15934"/>
    </ligand>
</feature>
<dbReference type="NCBIfam" id="NF000812">
    <property type="entry name" value="PRK00061.1-4"/>
    <property type="match status" value="1"/>
</dbReference>